<evidence type="ECO:0000256" key="5">
    <source>
        <dbReference type="ARBA" id="ARBA00022692"/>
    </source>
</evidence>
<feature type="transmembrane region" description="Helical" evidence="11">
    <location>
        <begin position="345"/>
        <end position="367"/>
    </location>
</feature>
<evidence type="ECO:0000256" key="1">
    <source>
        <dbReference type="ARBA" id="ARBA00004141"/>
    </source>
</evidence>
<dbReference type="InterPro" id="IPR005828">
    <property type="entry name" value="MFS_sugar_transport-like"/>
</dbReference>
<evidence type="ECO:0000256" key="7">
    <source>
        <dbReference type="ARBA" id="ARBA00022989"/>
    </source>
</evidence>
<feature type="transmembrane region" description="Helical" evidence="11">
    <location>
        <begin position="12"/>
        <end position="32"/>
    </location>
</feature>
<evidence type="ECO:0000313" key="13">
    <source>
        <dbReference type="EMBL" id="PWA66441.1"/>
    </source>
</evidence>
<dbReference type="FunFam" id="1.20.1250.20:FF:000002">
    <property type="entry name" value="Sugar transport protein 13"/>
    <property type="match status" value="1"/>
</dbReference>
<evidence type="ECO:0000256" key="6">
    <source>
        <dbReference type="ARBA" id="ARBA00022847"/>
    </source>
</evidence>
<feature type="transmembrane region" description="Helical" evidence="11">
    <location>
        <begin position="164"/>
        <end position="185"/>
    </location>
</feature>
<keyword evidence="8 11" id="KW-0472">Membrane</keyword>
<evidence type="ECO:0000256" key="9">
    <source>
        <dbReference type="ARBA" id="ARBA00044504"/>
    </source>
</evidence>
<feature type="transmembrane region" description="Helical" evidence="11">
    <location>
        <begin position="280"/>
        <end position="304"/>
    </location>
</feature>
<keyword evidence="7 11" id="KW-1133">Transmembrane helix</keyword>
<comment type="similarity">
    <text evidence="2 10">Belongs to the major facilitator superfamily. Sugar transporter (TC 2.A.1.1) family.</text>
</comment>
<dbReference type="InterPro" id="IPR045262">
    <property type="entry name" value="STP/PLT_plant"/>
</dbReference>
<gene>
    <name evidence="13" type="ORF">CTI12_AA323740</name>
</gene>
<feature type="transmembrane region" description="Helical" evidence="11">
    <location>
        <begin position="447"/>
        <end position="468"/>
    </location>
</feature>
<dbReference type="PRINTS" id="PR00171">
    <property type="entry name" value="SUGRTRNSPORT"/>
</dbReference>
<dbReference type="InterPro" id="IPR020846">
    <property type="entry name" value="MFS_dom"/>
</dbReference>
<keyword evidence="4" id="KW-0762">Sugar transport</keyword>
<evidence type="ECO:0000256" key="11">
    <source>
        <dbReference type="SAM" id="Phobius"/>
    </source>
</evidence>
<accession>A0A2U1MYV1</accession>
<protein>
    <submittedName>
        <fullName evidence="13">Major facilitator superfamily protein</fullName>
    </submittedName>
</protein>
<dbReference type="Pfam" id="PF00083">
    <property type="entry name" value="Sugar_tr"/>
    <property type="match status" value="1"/>
</dbReference>
<dbReference type="PANTHER" id="PTHR23500">
    <property type="entry name" value="SOLUTE CARRIER FAMILY 2, FACILITATED GLUCOSE TRANSPORTER"/>
    <property type="match status" value="1"/>
</dbReference>
<dbReference type="PANTHER" id="PTHR23500:SF44">
    <property type="entry name" value="SUGAR TRANSPORT PROTEIN 5"/>
    <property type="match status" value="1"/>
</dbReference>
<comment type="subcellular location">
    <subcellularLocation>
        <location evidence="1">Membrane</location>
        <topology evidence="1">Multi-pass membrane protein</topology>
    </subcellularLocation>
</comment>
<name>A0A2U1MYV1_ARTAN</name>
<dbReference type="GO" id="GO:0015293">
    <property type="term" value="F:symporter activity"/>
    <property type="evidence" value="ECO:0007669"/>
    <property type="project" value="UniProtKB-KW"/>
</dbReference>
<keyword evidence="3 10" id="KW-0813">Transport</keyword>
<dbReference type="PROSITE" id="PS50850">
    <property type="entry name" value="MFS"/>
    <property type="match status" value="1"/>
</dbReference>
<feature type="transmembrane region" description="Helical" evidence="11">
    <location>
        <begin position="105"/>
        <end position="124"/>
    </location>
</feature>
<feature type="transmembrane region" description="Helical" evidence="11">
    <location>
        <begin position="76"/>
        <end position="93"/>
    </location>
</feature>
<comment type="similarity">
    <text evidence="9">Belongs to the major facilitator superfamily. Phosphate:H(+) symporter (TC 2.A.1.9) family.</text>
</comment>
<keyword evidence="5 11" id="KW-0812">Transmembrane</keyword>
<dbReference type="InterPro" id="IPR044778">
    <property type="entry name" value="MFS_STP/MST-like_plant"/>
</dbReference>
<dbReference type="GO" id="GO:0015145">
    <property type="term" value="F:monosaccharide transmembrane transporter activity"/>
    <property type="evidence" value="ECO:0007669"/>
    <property type="project" value="InterPro"/>
</dbReference>
<feature type="transmembrane region" description="Helical" evidence="11">
    <location>
        <begin position="379"/>
        <end position="405"/>
    </location>
</feature>
<feature type="transmembrane region" description="Helical" evidence="11">
    <location>
        <begin position="316"/>
        <end position="338"/>
    </location>
</feature>
<dbReference type="Proteomes" id="UP000245207">
    <property type="component" value="Unassembled WGS sequence"/>
</dbReference>
<evidence type="ECO:0000256" key="4">
    <source>
        <dbReference type="ARBA" id="ARBA00022597"/>
    </source>
</evidence>
<evidence type="ECO:0000256" key="10">
    <source>
        <dbReference type="RuleBase" id="RU003346"/>
    </source>
</evidence>
<dbReference type="PROSITE" id="PS00217">
    <property type="entry name" value="SUGAR_TRANSPORT_2"/>
    <property type="match status" value="1"/>
</dbReference>
<organism evidence="13 14">
    <name type="scientific">Artemisia annua</name>
    <name type="common">Sweet wormwood</name>
    <dbReference type="NCBI Taxonomy" id="35608"/>
    <lineage>
        <taxon>Eukaryota</taxon>
        <taxon>Viridiplantae</taxon>
        <taxon>Streptophyta</taxon>
        <taxon>Embryophyta</taxon>
        <taxon>Tracheophyta</taxon>
        <taxon>Spermatophyta</taxon>
        <taxon>Magnoliopsida</taxon>
        <taxon>eudicotyledons</taxon>
        <taxon>Gunneridae</taxon>
        <taxon>Pentapetalae</taxon>
        <taxon>asterids</taxon>
        <taxon>campanulids</taxon>
        <taxon>Asterales</taxon>
        <taxon>Asteraceae</taxon>
        <taxon>Asteroideae</taxon>
        <taxon>Anthemideae</taxon>
        <taxon>Artemisiinae</taxon>
        <taxon>Artemisia</taxon>
    </lineage>
</organism>
<feature type="transmembrane region" description="Helical" evidence="11">
    <location>
        <begin position="130"/>
        <end position="152"/>
    </location>
</feature>
<evidence type="ECO:0000259" key="12">
    <source>
        <dbReference type="PROSITE" id="PS50850"/>
    </source>
</evidence>
<feature type="domain" description="Major facilitator superfamily (MFS) profile" evidence="12">
    <location>
        <begin position="19"/>
        <end position="472"/>
    </location>
</feature>
<dbReference type="OrthoDB" id="5296287at2759"/>
<dbReference type="PROSITE" id="PS00216">
    <property type="entry name" value="SUGAR_TRANSPORT_1"/>
    <property type="match status" value="1"/>
</dbReference>
<dbReference type="InterPro" id="IPR005829">
    <property type="entry name" value="Sugar_transporter_CS"/>
</dbReference>
<dbReference type="STRING" id="35608.A0A2U1MYV1"/>
<dbReference type="NCBIfam" id="TIGR00879">
    <property type="entry name" value="SP"/>
    <property type="match status" value="1"/>
</dbReference>
<dbReference type="InterPro" id="IPR036259">
    <property type="entry name" value="MFS_trans_sf"/>
</dbReference>
<dbReference type="InterPro" id="IPR003663">
    <property type="entry name" value="Sugar/inositol_transpt"/>
</dbReference>
<dbReference type="Gene3D" id="1.20.1250.20">
    <property type="entry name" value="MFS general substrate transporter like domains"/>
    <property type="match status" value="1"/>
</dbReference>
<dbReference type="AlphaFoldDB" id="A0A2U1MYV1"/>
<evidence type="ECO:0000256" key="8">
    <source>
        <dbReference type="ARBA" id="ARBA00023136"/>
    </source>
</evidence>
<keyword evidence="14" id="KW-1185">Reference proteome</keyword>
<evidence type="ECO:0000313" key="14">
    <source>
        <dbReference type="Proteomes" id="UP000245207"/>
    </source>
</evidence>
<feature type="transmembrane region" description="Helical" evidence="11">
    <location>
        <begin position="197"/>
        <end position="216"/>
    </location>
</feature>
<reference evidence="13 14" key="1">
    <citation type="journal article" date="2018" name="Mol. Plant">
        <title>The genome of Artemisia annua provides insight into the evolution of Asteraceae family and artemisinin biosynthesis.</title>
        <authorList>
            <person name="Shen Q."/>
            <person name="Zhang L."/>
            <person name="Liao Z."/>
            <person name="Wang S."/>
            <person name="Yan T."/>
            <person name="Shi P."/>
            <person name="Liu M."/>
            <person name="Fu X."/>
            <person name="Pan Q."/>
            <person name="Wang Y."/>
            <person name="Lv Z."/>
            <person name="Lu X."/>
            <person name="Zhang F."/>
            <person name="Jiang W."/>
            <person name="Ma Y."/>
            <person name="Chen M."/>
            <person name="Hao X."/>
            <person name="Li L."/>
            <person name="Tang Y."/>
            <person name="Lv G."/>
            <person name="Zhou Y."/>
            <person name="Sun X."/>
            <person name="Brodelius P.E."/>
            <person name="Rose J.K.C."/>
            <person name="Tang K."/>
        </authorList>
    </citation>
    <scope>NUCLEOTIDE SEQUENCE [LARGE SCALE GENOMIC DNA]</scope>
    <source>
        <strain evidence="14">cv. Huhao1</strain>
        <tissue evidence="13">Leaf</tissue>
    </source>
</reference>
<feature type="transmembrane region" description="Helical" evidence="11">
    <location>
        <begin position="417"/>
        <end position="435"/>
    </location>
</feature>
<keyword evidence="6" id="KW-0769">Symport</keyword>
<dbReference type="CDD" id="cd17361">
    <property type="entry name" value="MFS_STP"/>
    <property type="match status" value="1"/>
</dbReference>
<dbReference type="SUPFAM" id="SSF103473">
    <property type="entry name" value="MFS general substrate transporter"/>
    <property type="match status" value="1"/>
</dbReference>
<comment type="caution">
    <text evidence="13">The sequence shown here is derived from an EMBL/GenBank/DDBJ whole genome shotgun (WGS) entry which is preliminary data.</text>
</comment>
<proteinExistence type="inferred from homology"/>
<evidence type="ECO:0000256" key="2">
    <source>
        <dbReference type="ARBA" id="ARBA00010992"/>
    </source>
</evidence>
<dbReference type="GO" id="GO:0016020">
    <property type="term" value="C:membrane"/>
    <property type="evidence" value="ECO:0007669"/>
    <property type="project" value="UniProtKB-SubCell"/>
</dbReference>
<evidence type="ECO:0000256" key="3">
    <source>
        <dbReference type="ARBA" id="ARBA00022448"/>
    </source>
</evidence>
<sequence length="490" mass="53509">MEESEENTKTPLTNTVVFICIIAGSSGLMYGYDTTVSGGVMMMRPFLEKFYPSVLSKMKDMNSRQDQYCLFDTHKLTAFISSMFIAGLVSSLLAGRLTSLIGRRFSLITSGILCMTGNALEVFAQKVSTLIVGRLFVGFGIGFANQAAPVYITEMAPSKFRGALNTAFQFFICFGGLIASLINFAANHSKNNNGWRIALGCASVPAMMLTIGALFIPDTPSSLIERGKNDEALAALTKVRSTKAGAVSELKDLISFKIAAKLTNESPYVKLMGPRYRRQLVLTVAIAGFQQLTGIGMVAFYAPVVMRTIGMGAEGSLFAAVIIGVVNLASVLLSACMVDKIGRKFLFLQGGVQIIFSQVFVACTLALESQGMVEEFEHNYGIAVLVLMCLISSGFGWSWGPLTWLVPSEILPIEVRAAGTGIGVATNFLITFILTQFSMEMLCYMRFGLFLFYGATTFFMTTIIGAFLPETKGVPLEDMDDVWRKHWYWK</sequence>
<dbReference type="EMBL" id="PKPP01004026">
    <property type="protein sequence ID" value="PWA66441.1"/>
    <property type="molecule type" value="Genomic_DNA"/>
</dbReference>